<evidence type="ECO:0000256" key="1">
    <source>
        <dbReference type="ARBA" id="ARBA00004245"/>
    </source>
</evidence>
<evidence type="ECO:0000256" key="2">
    <source>
        <dbReference type="ARBA" id="ARBA00009423"/>
    </source>
</evidence>
<feature type="coiled-coil region" evidence="7">
    <location>
        <begin position="444"/>
        <end position="478"/>
    </location>
</feature>
<evidence type="ECO:0000256" key="6">
    <source>
        <dbReference type="ARBA" id="ARBA00023212"/>
    </source>
</evidence>
<feature type="coiled-coil region" evidence="7">
    <location>
        <begin position="504"/>
        <end position="531"/>
    </location>
</feature>
<evidence type="ECO:0000256" key="4">
    <source>
        <dbReference type="ARBA" id="ARBA00022553"/>
    </source>
</evidence>
<sequence>QTHTIIPESLSNLASVPIENSIIPDVSDASIEIHPTNEVIPSGAAATTPETSKIVESDVMEKDKRKEEQQSSETIGVKSMTESKMEGLGSMEIPSGAITGLPVSVPLSEESQNSTERKTNKFDESKPTAIQFETPRKPPLSIDSRTITRSSKMRTQQLPEAAVAPLSKTVSESTTADTLTANTRQLLFPSVVTSTSNYAPPQAPQGQQSMTASRSQIIQQAVSPRSVQQQDAAAKLIPQQASAPKVTPQLQQQQQPAITAVSMRGVTQPVVVPPNITPCIPIINTNTALISNAAAATQDCVHNPENSQKEERKSLQRVRQRTITVQSQVSLDITAAYNEVKQMNSDDPATELVRRVQAIVATREKEWTAKNEKLTQLLTYEQKRNEPLEQKAAERLLAMAEYEKLVQEFVEELKKKNSDEKNNLGGPKSVGRPGPERNLSPDDVTQLIKERDQLAEEVNSLETSYSELFRRYEKLRQTSVEIKRNEESVKNSSEEMARRYSVLAEKFEMLRRNAEEQLDLANNEIDRLIKQHEADTLGLRLKVKHQESKINSLTVSLEARIY</sequence>
<feature type="region of interest" description="Disordered" evidence="8">
    <location>
        <begin position="417"/>
        <end position="441"/>
    </location>
</feature>
<feature type="region of interest" description="Disordered" evidence="8">
    <location>
        <begin position="59"/>
        <end position="82"/>
    </location>
</feature>
<evidence type="ECO:0000256" key="7">
    <source>
        <dbReference type="SAM" id="Coils"/>
    </source>
</evidence>
<feature type="compositionally biased region" description="Basic and acidic residues" evidence="8">
    <location>
        <begin position="59"/>
        <end position="69"/>
    </location>
</feature>
<comment type="similarity">
    <text evidence="2">Belongs to the TACC family.</text>
</comment>
<dbReference type="PANTHER" id="PTHR13924">
    <property type="entry name" value="TRANSFORMING ACIDIC COILED-COIL CONTAINING PROTEIN 1/2"/>
    <property type="match status" value="1"/>
</dbReference>
<keyword evidence="4" id="KW-0597">Phosphoprotein</keyword>
<dbReference type="OrthoDB" id="10255048at2759"/>
<dbReference type="EMBL" id="KZ269994">
    <property type="protein sequence ID" value="OZC09405.1"/>
    <property type="molecule type" value="Genomic_DNA"/>
</dbReference>
<evidence type="ECO:0000256" key="5">
    <source>
        <dbReference type="ARBA" id="ARBA00023054"/>
    </source>
</evidence>
<comment type="subcellular location">
    <subcellularLocation>
        <location evidence="1">Cytoplasm</location>
        <location evidence="1">Cytoskeleton</location>
    </subcellularLocation>
</comment>
<evidence type="ECO:0000313" key="10">
    <source>
        <dbReference type="EMBL" id="OZC09405.1"/>
    </source>
</evidence>
<keyword evidence="3" id="KW-0963">Cytoplasm</keyword>
<evidence type="ECO:0000256" key="3">
    <source>
        <dbReference type="ARBA" id="ARBA00022490"/>
    </source>
</evidence>
<reference evidence="10 11" key="1">
    <citation type="submission" date="2015-12" db="EMBL/GenBank/DDBJ databases">
        <title>Draft genome of the nematode, Onchocerca flexuosa.</title>
        <authorList>
            <person name="Mitreva M."/>
        </authorList>
    </citation>
    <scope>NUCLEOTIDE SEQUENCE [LARGE SCALE GENOMIC DNA]</scope>
    <source>
        <strain evidence="10">Red Deer</strain>
    </source>
</reference>
<protein>
    <submittedName>
        <fullName evidence="10">Transforming acidic coiled-coil-containing protein</fullName>
    </submittedName>
</protein>
<evidence type="ECO:0000256" key="8">
    <source>
        <dbReference type="SAM" id="MobiDB-lite"/>
    </source>
</evidence>
<dbReference type="GO" id="GO:0005737">
    <property type="term" value="C:cytoplasm"/>
    <property type="evidence" value="ECO:0007669"/>
    <property type="project" value="TreeGrafter"/>
</dbReference>
<dbReference type="InterPro" id="IPR007707">
    <property type="entry name" value="TACC_C"/>
</dbReference>
<evidence type="ECO:0000313" key="11">
    <source>
        <dbReference type="Proteomes" id="UP000242913"/>
    </source>
</evidence>
<dbReference type="Pfam" id="PF05010">
    <property type="entry name" value="TACC_C"/>
    <property type="match status" value="1"/>
</dbReference>
<feature type="non-terminal residue" evidence="10">
    <location>
        <position position="1"/>
    </location>
</feature>
<name>A0A238BXB4_9BILA</name>
<accession>A0A238BXB4</accession>
<feature type="domain" description="Transforming acidic coiled-coil-containing protein C-terminal" evidence="9">
    <location>
        <begin position="437"/>
        <end position="558"/>
    </location>
</feature>
<organism evidence="10 11">
    <name type="scientific">Onchocerca flexuosa</name>
    <dbReference type="NCBI Taxonomy" id="387005"/>
    <lineage>
        <taxon>Eukaryota</taxon>
        <taxon>Metazoa</taxon>
        <taxon>Ecdysozoa</taxon>
        <taxon>Nematoda</taxon>
        <taxon>Chromadorea</taxon>
        <taxon>Rhabditida</taxon>
        <taxon>Spirurina</taxon>
        <taxon>Spiruromorpha</taxon>
        <taxon>Filarioidea</taxon>
        <taxon>Onchocercidae</taxon>
        <taxon>Onchocerca</taxon>
    </lineage>
</organism>
<proteinExistence type="inferred from homology"/>
<dbReference type="PANTHER" id="PTHR13924:SF10">
    <property type="entry name" value="TRANSFORMING ACIDIC COILED-COIL PROTEIN, ISOFORM K"/>
    <property type="match status" value="1"/>
</dbReference>
<dbReference type="GO" id="GO:0005856">
    <property type="term" value="C:cytoskeleton"/>
    <property type="evidence" value="ECO:0007669"/>
    <property type="project" value="UniProtKB-SubCell"/>
</dbReference>
<dbReference type="InterPro" id="IPR039915">
    <property type="entry name" value="TACC"/>
</dbReference>
<keyword evidence="6" id="KW-0206">Cytoskeleton</keyword>
<dbReference type="GO" id="GO:0007052">
    <property type="term" value="P:mitotic spindle organization"/>
    <property type="evidence" value="ECO:0007669"/>
    <property type="project" value="InterPro"/>
</dbReference>
<dbReference type="Gene3D" id="1.20.5.1000">
    <property type="entry name" value="arf6 gtpase in complex with a specific effector, jip4"/>
    <property type="match status" value="1"/>
</dbReference>
<gene>
    <name evidence="10" type="ORF">X798_03566</name>
</gene>
<dbReference type="AlphaFoldDB" id="A0A238BXB4"/>
<keyword evidence="5 7" id="KW-0175">Coiled coil</keyword>
<keyword evidence="11" id="KW-1185">Reference proteome</keyword>
<dbReference type="Proteomes" id="UP000242913">
    <property type="component" value="Unassembled WGS sequence"/>
</dbReference>
<evidence type="ECO:0000259" key="9">
    <source>
        <dbReference type="Pfam" id="PF05010"/>
    </source>
</evidence>